<evidence type="ECO:0000313" key="3">
    <source>
        <dbReference type="Proteomes" id="UP001202961"/>
    </source>
</evidence>
<dbReference type="RefSeq" id="WP_250931401.1">
    <property type="nucleotide sequence ID" value="NZ_JAMQBK010000063.1"/>
</dbReference>
<dbReference type="Proteomes" id="UP001202961">
    <property type="component" value="Unassembled WGS sequence"/>
</dbReference>
<feature type="transmembrane region" description="Helical" evidence="1">
    <location>
        <begin position="80"/>
        <end position="100"/>
    </location>
</feature>
<evidence type="ECO:0000256" key="1">
    <source>
        <dbReference type="SAM" id="Phobius"/>
    </source>
</evidence>
<dbReference type="EMBL" id="JAMQBK010000063">
    <property type="protein sequence ID" value="MCM2373642.1"/>
    <property type="molecule type" value="Genomic_DNA"/>
</dbReference>
<evidence type="ECO:0008006" key="4">
    <source>
        <dbReference type="Google" id="ProtNLM"/>
    </source>
</evidence>
<name>A0ABT0U9M4_9BACT</name>
<comment type="caution">
    <text evidence="2">The sequence shown here is derived from an EMBL/GenBank/DDBJ whole genome shotgun (WGS) entry which is preliminary data.</text>
</comment>
<gene>
    <name evidence="2" type="ORF">NB063_23765</name>
</gene>
<organism evidence="2 3">
    <name type="scientific">Aporhodopirellula aestuarii</name>
    <dbReference type="NCBI Taxonomy" id="2950107"/>
    <lineage>
        <taxon>Bacteria</taxon>
        <taxon>Pseudomonadati</taxon>
        <taxon>Planctomycetota</taxon>
        <taxon>Planctomycetia</taxon>
        <taxon>Pirellulales</taxon>
        <taxon>Pirellulaceae</taxon>
        <taxon>Aporhodopirellula</taxon>
    </lineage>
</organism>
<reference evidence="2 3" key="1">
    <citation type="journal article" date="2022" name="Syst. Appl. Microbiol.">
        <title>Rhodopirellula aestuarii sp. nov., a novel member of the genus Rhodopirellula isolated from brackish sediments collected in the Tagus River estuary, Portugal.</title>
        <authorList>
            <person name="Vitorino I.R."/>
            <person name="Klimek D."/>
            <person name="Calusinska M."/>
            <person name="Lobo-da-Cunha A."/>
            <person name="Vasconcelos V."/>
            <person name="Lage O.M."/>
        </authorList>
    </citation>
    <scope>NUCLEOTIDE SEQUENCE [LARGE SCALE GENOMIC DNA]</scope>
    <source>
        <strain evidence="2 3">ICT_H3.1</strain>
    </source>
</reference>
<keyword evidence="1" id="KW-0472">Membrane</keyword>
<keyword evidence="1" id="KW-0812">Transmembrane</keyword>
<keyword evidence="3" id="KW-1185">Reference proteome</keyword>
<accession>A0ABT0U9M4</accession>
<evidence type="ECO:0000313" key="2">
    <source>
        <dbReference type="EMBL" id="MCM2373642.1"/>
    </source>
</evidence>
<proteinExistence type="predicted"/>
<sequence length="324" mass="35531">MNDQELIRDYLDGRITPERMGELNQLLERDPSARARFREMATLEEGLRDLSVGTDPEIVPSELLRPQLPGHGNRLWMRPLAAAVSGLAAGVLFTSAIWAATGVKPRDLLTLIHESFETGPAPQSTGFPVTLDVWSGDYTEIATAAAGVEPSDGERMLRFLRADYEGKSPAVGYFSDVYRVISLQSYASLLAKQDAVASLSATFSSITPTIDPKRFRGGLEMHALSAMPEDVLQWNAILSPNETPPGICLATTRRLFDLTPSVDPWHKGRVDLQLPADARFLIVKISVCDQEAGRHDSEPPAIEFDGQFVDDVHVALTQTMFAAQ</sequence>
<protein>
    <recommendedName>
        <fullName evidence="4">Zinc-finger domain-containing protein</fullName>
    </recommendedName>
</protein>
<keyword evidence="1" id="KW-1133">Transmembrane helix</keyword>